<evidence type="ECO:0000313" key="1">
    <source>
        <dbReference type="EMBL" id="ERF70614.1"/>
    </source>
</evidence>
<dbReference type="Proteomes" id="UP000019373">
    <property type="component" value="Unassembled WGS sequence"/>
</dbReference>
<dbReference type="AlphaFoldDB" id="U1HNL7"/>
<evidence type="ECO:0008006" key="3">
    <source>
        <dbReference type="Google" id="ProtNLM"/>
    </source>
</evidence>
<dbReference type="GO" id="GO:0003824">
    <property type="term" value="F:catalytic activity"/>
    <property type="evidence" value="ECO:0007669"/>
    <property type="project" value="InterPro"/>
</dbReference>
<dbReference type="RefSeq" id="XP_007803672.1">
    <property type="nucleotide sequence ID" value="XM_007805481.1"/>
</dbReference>
<dbReference type="PANTHER" id="PTHR42905">
    <property type="entry name" value="PHOSPHOENOLPYRUVATE CARBOXYLASE"/>
    <property type="match status" value="1"/>
</dbReference>
<dbReference type="OMA" id="PNAWDHA"/>
<accession>U1HNL7</accession>
<dbReference type="PANTHER" id="PTHR42905:SF16">
    <property type="entry name" value="CARBOXYPHOSPHONOENOLPYRUVATE PHOSPHONOMUTASE-LIKE PROTEIN (AFU_ORTHOLOGUE AFUA_5G07230)"/>
    <property type="match status" value="1"/>
</dbReference>
<name>U1HNL7_ENDPU</name>
<evidence type="ECO:0000313" key="2">
    <source>
        <dbReference type="Proteomes" id="UP000019373"/>
    </source>
</evidence>
<dbReference type="eggNOG" id="ENOG502RZTD">
    <property type="taxonomic scope" value="Eukaryota"/>
</dbReference>
<dbReference type="SUPFAM" id="SSF51621">
    <property type="entry name" value="Phosphoenolpyruvate/pyruvate domain"/>
    <property type="match status" value="1"/>
</dbReference>
<sequence>MEGRNSPFSSTCFLDTFQSETVKPSDLNTDMETARLVARAKKLASLHVPHKPLVVTNVWDAATAKLAALHPSCAAIATASYAIAASAGVEDDDLTPEQNLAALEGIAAVANKQGKPLTADMQSGYGDRLEEAVRALVRLGVVGCNLEDKDTATGKMYPVEEAAGRVRRALAAARDVGVPDFVVNARTDVLLAGGTVDEAIERGRAYLEAGATTVFVWGGPKRGGMTREEVTKIARALDGRVSVKLNLGTQYLTVKELADIGVARISCGPELWRKAMRAFEQEMNGILGSG</sequence>
<dbReference type="InterPro" id="IPR039556">
    <property type="entry name" value="ICL/PEPM"/>
</dbReference>
<dbReference type="InterPro" id="IPR040442">
    <property type="entry name" value="Pyrv_kinase-like_dom_sf"/>
</dbReference>
<protein>
    <recommendedName>
        <fullName evidence="3">Carboxyphosphonoenolpyruvate phosphonomutase-like protein</fullName>
    </recommendedName>
</protein>
<organism evidence="1 2">
    <name type="scientific">Endocarpon pusillum (strain Z07020 / HMAS-L-300199)</name>
    <name type="common">Lichen-forming fungus</name>
    <dbReference type="NCBI Taxonomy" id="1263415"/>
    <lineage>
        <taxon>Eukaryota</taxon>
        <taxon>Fungi</taxon>
        <taxon>Dikarya</taxon>
        <taxon>Ascomycota</taxon>
        <taxon>Pezizomycotina</taxon>
        <taxon>Eurotiomycetes</taxon>
        <taxon>Chaetothyriomycetidae</taxon>
        <taxon>Verrucariales</taxon>
        <taxon>Verrucariaceae</taxon>
        <taxon>Endocarpon</taxon>
    </lineage>
</organism>
<dbReference type="EMBL" id="KE721301">
    <property type="protein sequence ID" value="ERF70614.1"/>
    <property type="molecule type" value="Genomic_DNA"/>
</dbReference>
<dbReference type="Gene3D" id="3.20.20.60">
    <property type="entry name" value="Phosphoenolpyruvate-binding domains"/>
    <property type="match status" value="1"/>
</dbReference>
<reference evidence="2" key="1">
    <citation type="journal article" date="2014" name="BMC Genomics">
        <title>Genome characteristics reveal the impact of lichenization on lichen-forming fungus Endocarpon pusillum Hedwig (Verrucariales, Ascomycota).</title>
        <authorList>
            <person name="Wang Y.-Y."/>
            <person name="Liu B."/>
            <person name="Zhang X.-Y."/>
            <person name="Zhou Q.-M."/>
            <person name="Zhang T."/>
            <person name="Li H."/>
            <person name="Yu Y.-F."/>
            <person name="Zhang X.-L."/>
            <person name="Hao X.-Y."/>
            <person name="Wang M."/>
            <person name="Wang L."/>
            <person name="Wei J.-C."/>
        </authorList>
    </citation>
    <scope>NUCLEOTIDE SEQUENCE [LARGE SCALE GENOMIC DNA]</scope>
    <source>
        <strain evidence="2">Z07020 / HMAS-L-300199</strain>
    </source>
</reference>
<dbReference type="InterPro" id="IPR015813">
    <property type="entry name" value="Pyrv/PenolPyrv_kinase-like_dom"/>
</dbReference>
<dbReference type="Pfam" id="PF13714">
    <property type="entry name" value="PEP_mutase"/>
    <property type="match status" value="1"/>
</dbReference>
<keyword evidence="2" id="KW-1185">Reference proteome</keyword>
<dbReference type="OrthoDB" id="429143at2759"/>
<gene>
    <name evidence="1" type="ORF">EPUS_02480</name>
</gene>
<dbReference type="HOGENOM" id="CLU_027389_2_0_1"/>
<dbReference type="GeneID" id="19237533"/>
<proteinExistence type="predicted"/>
<dbReference type="CDD" id="cd00377">
    <property type="entry name" value="ICL_PEPM"/>
    <property type="match status" value="1"/>
</dbReference>